<gene>
    <name evidence="6" type="ORF">ACFQDO_17000</name>
</gene>
<evidence type="ECO:0000259" key="5">
    <source>
        <dbReference type="Pfam" id="PF13439"/>
    </source>
</evidence>
<evidence type="ECO:0000256" key="3">
    <source>
        <dbReference type="SAM" id="MobiDB-lite"/>
    </source>
</evidence>
<dbReference type="GO" id="GO:0016757">
    <property type="term" value="F:glycosyltransferase activity"/>
    <property type="evidence" value="ECO:0007669"/>
    <property type="project" value="UniProtKB-KW"/>
</dbReference>
<dbReference type="EC" id="2.4.-.-" evidence="6"/>
<dbReference type="EMBL" id="JBHSRD010000008">
    <property type="protein sequence ID" value="MFC6008834.1"/>
    <property type="molecule type" value="Genomic_DNA"/>
</dbReference>
<dbReference type="PANTHER" id="PTHR12526">
    <property type="entry name" value="GLYCOSYLTRANSFERASE"/>
    <property type="match status" value="1"/>
</dbReference>
<evidence type="ECO:0000313" key="7">
    <source>
        <dbReference type="Proteomes" id="UP001596189"/>
    </source>
</evidence>
<feature type="domain" description="Glycosyl transferase family 1" evidence="4">
    <location>
        <begin position="193"/>
        <end position="358"/>
    </location>
</feature>
<feature type="region of interest" description="Disordered" evidence="3">
    <location>
        <begin position="371"/>
        <end position="393"/>
    </location>
</feature>
<reference evidence="7" key="1">
    <citation type="journal article" date="2019" name="Int. J. Syst. Evol. Microbiol.">
        <title>The Global Catalogue of Microorganisms (GCM) 10K type strain sequencing project: providing services to taxonomists for standard genome sequencing and annotation.</title>
        <authorList>
            <consortium name="The Broad Institute Genomics Platform"/>
            <consortium name="The Broad Institute Genome Sequencing Center for Infectious Disease"/>
            <person name="Wu L."/>
            <person name="Ma J."/>
        </authorList>
    </citation>
    <scope>NUCLEOTIDE SEQUENCE [LARGE SCALE GENOMIC DNA]</scope>
    <source>
        <strain evidence="7">KACC 14249</strain>
    </source>
</reference>
<comment type="caution">
    <text evidence="6">The sequence shown here is derived from an EMBL/GenBank/DDBJ whole genome shotgun (WGS) entry which is preliminary data.</text>
</comment>
<dbReference type="Pfam" id="PF13439">
    <property type="entry name" value="Glyco_transf_4"/>
    <property type="match status" value="1"/>
</dbReference>
<organism evidence="6 7">
    <name type="scientific">Angustibacter luteus</name>
    <dbReference type="NCBI Taxonomy" id="658456"/>
    <lineage>
        <taxon>Bacteria</taxon>
        <taxon>Bacillati</taxon>
        <taxon>Actinomycetota</taxon>
        <taxon>Actinomycetes</taxon>
        <taxon>Kineosporiales</taxon>
        <taxon>Kineosporiaceae</taxon>
    </lineage>
</organism>
<evidence type="ECO:0000313" key="6">
    <source>
        <dbReference type="EMBL" id="MFC6008834.1"/>
    </source>
</evidence>
<dbReference type="CDD" id="cd03801">
    <property type="entry name" value="GT4_PimA-like"/>
    <property type="match status" value="1"/>
</dbReference>
<keyword evidence="2 6" id="KW-0808">Transferase</keyword>
<dbReference type="PANTHER" id="PTHR12526:SF510">
    <property type="entry name" value="D-INOSITOL 3-PHOSPHATE GLYCOSYLTRANSFERASE"/>
    <property type="match status" value="1"/>
</dbReference>
<proteinExistence type="predicted"/>
<dbReference type="Proteomes" id="UP001596189">
    <property type="component" value="Unassembled WGS sequence"/>
</dbReference>
<dbReference type="RefSeq" id="WP_345717373.1">
    <property type="nucleotide sequence ID" value="NZ_BAABFP010000007.1"/>
</dbReference>
<dbReference type="Gene3D" id="3.40.50.2000">
    <property type="entry name" value="Glycogen Phosphorylase B"/>
    <property type="match status" value="2"/>
</dbReference>
<dbReference type="InterPro" id="IPR028098">
    <property type="entry name" value="Glyco_trans_4-like_N"/>
</dbReference>
<evidence type="ECO:0000259" key="4">
    <source>
        <dbReference type="Pfam" id="PF00534"/>
    </source>
</evidence>
<name>A0ABW1JHK8_9ACTN</name>
<evidence type="ECO:0000256" key="1">
    <source>
        <dbReference type="ARBA" id="ARBA00022676"/>
    </source>
</evidence>
<sequence length="393" mass="42014">MGTTVLVTHPGADLYGSDRVMVETVRGLLEQGARVVVTLPTPGPLTELLGELGVEVVFTPTPVLRKAYLSPTGLLRLLAATAAAVPAGMRLLRRVRPDVVYVSTITAPLWLVLARLVRADVVCHVHEAERSARPVVRRALVAPLLLAHRLVVNSQFSADVLADTFGRLERTSEVVYNGIPGPADVTPLRADVTDELRVLYVGRLSERKGVDVAVAAVGLLNQSGHRARLGIVGAVFPGYEWYEQQLGEQVARLALTDRVTFHGFSSDVWTLLAGADVLVVPSRLDEPFGNTAVEGVLAGRPVVASATSGLLEAVEGLKATRSVPPADPQALADALAELVGDWPQVLAQMPDDVAEAARRYSPRRYREHVARVVLGPVNRGGSGKPPRREQGGS</sequence>
<evidence type="ECO:0000256" key="2">
    <source>
        <dbReference type="ARBA" id="ARBA00022679"/>
    </source>
</evidence>
<protein>
    <submittedName>
        <fullName evidence="6">Glycosyltransferase family 4 protein</fullName>
        <ecNumber evidence="6">2.4.-.-</ecNumber>
    </submittedName>
</protein>
<dbReference type="Pfam" id="PF00534">
    <property type="entry name" value="Glycos_transf_1"/>
    <property type="match status" value="1"/>
</dbReference>
<keyword evidence="7" id="KW-1185">Reference proteome</keyword>
<feature type="domain" description="Glycosyltransferase subfamily 4-like N-terminal" evidence="5">
    <location>
        <begin position="16"/>
        <end position="179"/>
    </location>
</feature>
<keyword evidence="1 6" id="KW-0328">Glycosyltransferase</keyword>
<accession>A0ABW1JHK8</accession>
<dbReference type="SUPFAM" id="SSF53756">
    <property type="entry name" value="UDP-Glycosyltransferase/glycogen phosphorylase"/>
    <property type="match status" value="1"/>
</dbReference>
<dbReference type="InterPro" id="IPR001296">
    <property type="entry name" value="Glyco_trans_1"/>
</dbReference>